<evidence type="ECO:0000313" key="2">
    <source>
        <dbReference type="Proteomes" id="UP000403266"/>
    </source>
</evidence>
<organism evidence="1 2">
    <name type="scientific">Microvirga tunisiensis</name>
    <dbReference type="NCBI Taxonomy" id="2108360"/>
    <lineage>
        <taxon>Bacteria</taxon>
        <taxon>Pseudomonadati</taxon>
        <taxon>Pseudomonadota</taxon>
        <taxon>Alphaproteobacteria</taxon>
        <taxon>Hyphomicrobiales</taxon>
        <taxon>Methylobacteriaceae</taxon>
        <taxon>Microvirga</taxon>
    </lineage>
</organism>
<sequence>MINIVAIKERFATLAPYLDERARRLFAATEARAAGRGGGGVVSEAAGVARTTIGRGLAERECPADTPRSL</sequence>
<protein>
    <recommendedName>
        <fullName evidence="3">ISAzo13 family transposase</fullName>
    </recommendedName>
</protein>
<accession>A0A5N7MMV4</accession>
<dbReference type="AlphaFoldDB" id="A0A5N7MMV4"/>
<dbReference type="Proteomes" id="UP000403266">
    <property type="component" value="Unassembled WGS sequence"/>
</dbReference>
<evidence type="ECO:0000313" key="1">
    <source>
        <dbReference type="EMBL" id="MPR28233.1"/>
    </source>
</evidence>
<name>A0A5N7MMV4_9HYPH</name>
<proteinExistence type="predicted"/>
<keyword evidence="2" id="KW-1185">Reference proteome</keyword>
<dbReference type="RefSeq" id="WP_152714533.1">
    <property type="nucleotide sequence ID" value="NZ_VOSJ01000133.1"/>
</dbReference>
<dbReference type="EMBL" id="VOSK01000132">
    <property type="protein sequence ID" value="MPR28233.1"/>
    <property type="molecule type" value="Genomic_DNA"/>
</dbReference>
<reference evidence="1 2" key="1">
    <citation type="journal article" date="2019" name="Syst. Appl. Microbiol.">
        <title>Microvirga tunisiensis sp. nov., a root nodule symbiotic bacterium isolated from Lupinus micranthus and L. luteus grown in Northern Tunisia.</title>
        <authorList>
            <person name="Msaddak A."/>
            <person name="Rejili M."/>
            <person name="Duran D."/>
            <person name="Mars M."/>
            <person name="Palacios J.M."/>
            <person name="Ruiz-Argueso T."/>
            <person name="Rey L."/>
            <person name="Imperial J."/>
        </authorList>
    </citation>
    <scope>NUCLEOTIDE SEQUENCE [LARGE SCALE GENOMIC DNA]</scope>
    <source>
        <strain evidence="1 2">Lmie10</strain>
    </source>
</reference>
<gene>
    <name evidence="1" type="ORF">FS320_24495</name>
</gene>
<evidence type="ECO:0008006" key="3">
    <source>
        <dbReference type="Google" id="ProtNLM"/>
    </source>
</evidence>
<comment type="caution">
    <text evidence="1">The sequence shown here is derived from an EMBL/GenBank/DDBJ whole genome shotgun (WGS) entry which is preliminary data.</text>
</comment>